<evidence type="ECO:0000256" key="10">
    <source>
        <dbReference type="HAMAP-Rule" id="MF_01820"/>
    </source>
</evidence>
<dbReference type="eggNOG" id="COG1162">
    <property type="taxonomic scope" value="Bacteria"/>
</dbReference>
<dbReference type="KEGG" id="sna:Snas_3135"/>
<feature type="region of interest" description="Disordered" evidence="11">
    <location>
        <begin position="333"/>
        <end position="359"/>
    </location>
</feature>
<feature type="binding site" evidence="10">
    <location>
        <position position="294"/>
    </location>
    <ligand>
        <name>Zn(2+)</name>
        <dbReference type="ChEBI" id="CHEBI:29105"/>
    </ligand>
</feature>
<dbReference type="InterPro" id="IPR027417">
    <property type="entry name" value="P-loop_NTPase"/>
</dbReference>
<feature type="binding site" evidence="10">
    <location>
        <position position="292"/>
    </location>
    <ligand>
        <name>Zn(2+)</name>
        <dbReference type="ChEBI" id="CHEBI:29105"/>
    </ligand>
</feature>
<evidence type="ECO:0000256" key="1">
    <source>
        <dbReference type="ARBA" id="ARBA00022490"/>
    </source>
</evidence>
<dbReference type="Pfam" id="PF03193">
    <property type="entry name" value="RsgA_GTPase"/>
    <property type="match status" value="1"/>
</dbReference>
<keyword evidence="1 10" id="KW-0963">Cytoplasm</keyword>
<feature type="binding site" evidence="10">
    <location>
        <begin position="199"/>
        <end position="207"/>
    </location>
    <ligand>
        <name>GTP</name>
        <dbReference type="ChEBI" id="CHEBI:37565"/>
    </ligand>
</feature>
<evidence type="ECO:0000256" key="8">
    <source>
        <dbReference type="ARBA" id="ARBA00022884"/>
    </source>
</evidence>
<dbReference type="SUPFAM" id="SSF52540">
    <property type="entry name" value="P-loop containing nucleoside triphosphate hydrolases"/>
    <property type="match status" value="1"/>
</dbReference>
<feature type="binding site" evidence="10">
    <location>
        <begin position="147"/>
        <end position="150"/>
    </location>
    <ligand>
        <name>GTP</name>
        <dbReference type="ChEBI" id="CHEBI:37565"/>
    </ligand>
</feature>
<feature type="binding site" evidence="10">
    <location>
        <position position="287"/>
    </location>
    <ligand>
        <name>Zn(2+)</name>
        <dbReference type="ChEBI" id="CHEBI:29105"/>
    </ligand>
</feature>
<dbReference type="GO" id="GO:0003924">
    <property type="term" value="F:GTPase activity"/>
    <property type="evidence" value="ECO:0007669"/>
    <property type="project" value="UniProtKB-UniRule"/>
</dbReference>
<dbReference type="EC" id="3.6.1.-" evidence="10"/>
<organism evidence="14 15">
    <name type="scientific">Stackebrandtia nassauensis (strain DSM 44728 / CIP 108903 / NRRL B-16338 / NBRC 102104 / LLR-40K-21)</name>
    <dbReference type="NCBI Taxonomy" id="446470"/>
    <lineage>
        <taxon>Bacteria</taxon>
        <taxon>Bacillati</taxon>
        <taxon>Actinomycetota</taxon>
        <taxon>Actinomycetes</taxon>
        <taxon>Glycomycetales</taxon>
        <taxon>Glycomycetaceae</taxon>
        <taxon>Stackebrandtia</taxon>
    </lineage>
</organism>
<proteinExistence type="inferred from homology"/>
<comment type="similarity">
    <text evidence="10">Belongs to the TRAFAC class YlqF/YawG GTPase family. RsgA subfamily.</text>
</comment>
<feature type="domain" description="EngC GTPase" evidence="12">
    <location>
        <begin position="108"/>
        <end position="254"/>
    </location>
</feature>
<accession>D3QAM3</accession>
<dbReference type="Gene3D" id="3.40.50.300">
    <property type="entry name" value="P-loop containing nucleotide triphosphate hydrolases"/>
    <property type="match status" value="1"/>
</dbReference>
<keyword evidence="15" id="KW-1185">Reference proteome</keyword>
<dbReference type="RefSeq" id="WP_013018377.1">
    <property type="nucleotide sequence ID" value="NC_013947.1"/>
</dbReference>
<dbReference type="EMBL" id="CP001778">
    <property type="protein sequence ID" value="ADD42806.1"/>
    <property type="molecule type" value="Genomic_DNA"/>
</dbReference>
<dbReference type="PROSITE" id="PS50936">
    <property type="entry name" value="ENGC_GTPASE"/>
    <property type="match status" value="1"/>
</dbReference>
<dbReference type="PANTHER" id="PTHR32120">
    <property type="entry name" value="SMALL RIBOSOMAL SUBUNIT BIOGENESIS GTPASE RSGA"/>
    <property type="match status" value="1"/>
</dbReference>
<comment type="cofactor">
    <cofactor evidence="10">
        <name>Zn(2+)</name>
        <dbReference type="ChEBI" id="CHEBI:29105"/>
    </cofactor>
    <text evidence="10">Binds 1 zinc ion per subunit.</text>
</comment>
<comment type="function">
    <text evidence="10">One of several proteins that assist in the late maturation steps of the functional core of the 30S ribosomal subunit. Helps release RbfA from mature subunits. May play a role in the assembly of ribosomal proteins into the subunit. Circularly permuted GTPase that catalyzes slow GTP hydrolysis, GTPase activity is stimulated by the 30S ribosomal subunit.</text>
</comment>
<evidence type="ECO:0000313" key="15">
    <source>
        <dbReference type="Proteomes" id="UP000000844"/>
    </source>
</evidence>
<dbReference type="InterPro" id="IPR030378">
    <property type="entry name" value="G_CP_dom"/>
</dbReference>
<dbReference type="PROSITE" id="PS51721">
    <property type="entry name" value="G_CP"/>
    <property type="match status" value="1"/>
</dbReference>
<evidence type="ECO:0000256" key="2">
    <source>
        <dbReference type="ARBA" id="ARBA00022517"/>
    </source>
</evidence>
<evidence type="ECO:0000256" key="9">
    <source>
        <dbReference type="ARBA" id="ARBA00023134"/>
    </source>
</evidence>
<keyword evidence="4 10" id="KW-0699">rRNA-binding</keyword>
<keyword evidence="7 10" id="KW-0862">Zinc</keyword>
<keyword evidence="9 10" id="KW-0342">GTP-binding</keyword>
<comment type="subunit">
    <text evidence="10">Monomer. Associates with 30S ribosomal subunit, binds 16S rRNA.</text>
</comment>
<keyword evidence="3 10" id="KW-0479">Metal-binding</keyword>
<evidence type="ECO:0000256" key="3">
    <source>
        <dbReference type="ARBA" id="ARBA00022723"/>
    </source>
</evidence>
<reference evidence="14 15" key="1">
    <citation type="journal article" date="2009" name="Stand. Genomic Sci.">
        <title>Complete genome sequence of Stackebrandtia nassauensis type strain (LLR-40K-21).</title>
        <authorList>
            <person name="Munk C."/>
            <person name="Lapidus A."/>
            <person name="Copeland A."/>
            <person name="Jando M."/>
            <person name="Mayilraj S."/>
            <person name="Glavina Del Rio T."/>
            <person name="Nolan M."/>
            <person name="Chen F."/>
            <person name="Lucas S."/>
            <person name="Tice H."/>
            <person name="Cheng J.F."/>
            <person name="Han C."/>
            <person name="Detter J.C."/>
            <person name="Bruce D."/>
            <person name="Goodwin L."/>
            <person name="Chain P."/>
            <person name="Pitluck S."/>
            <person name="Goker M."/>
            <person name="Ovchinikova G."/>
            <person name="Pati A."/>
            <person name="Ivanova N."/>
            <person name="Mavromatis K."/>
            <person name="Chen A."/>
            <person name="Palaniappan K."/>
            <person name="Land M."/>
            <person name="Hauser L."/>
            <person name="Chang Y.J."/>
            <person name="Jeffries C.D."/>
            <person name="Bristow J."/>
            <person name="Eisen J.A."/>
            <person name="Markowitz V."/>
            <person name="Hugenholtz P."/>
            <person name="Kyrpides N.C."/>
            <person name="Klenk H.P."/>
        </authorList>
    </citation>
    <scope>NUCLEOTIDE SEQUENCE [LARGE SCALE GENOMIC DNA]</scope>
    <source>
        <strain evidence="15">DSM 44728 / CIP 108903 / NRRL B-16338 / NBRC 102104 / LLR-40K-21</strain>
    </source>
</reference>
<feature type="domain" description="CP-type G" evidence="13">
    <location>
        <begin position="100"/>
        <end position="256"/>
    </location>
</feature>
<dbReference type="NCBIfam" id="TIGR00157">
    <property type="entry name" value="ribosome small subunit-dependent GTPase A"/>
    <property type="match status" value="1"/>
</dbReference>
<dbReference type="HAMAP" id="MF_01820">
    <property type="entry name" value="GTPase_RsgA"/>
    <property type="match status" value="1"/>
</dbReference>
<dbReference type="GO" id="GO:0042274">
    <property type="term" value="P:ribosomal small subunit biogenesis"/>
    <property type="evidence" value="ECO:0007669"/>
    <property type="project" value="UniProtKB-UniRule"/>
</dbReference>
<evidence type="ECO:0000259" key="12">
    <source>
        <dbReference type="PROSITE" id="PS50936"/>
    </source>
</evidence>
<dbReference type="CDD" id="cd01854">
    <property type="entry name" value="YjeQ_EngC"/>
    <property type="match status" value="1"/>
</dbReference>
<keyword evidence="8 10" id="KW-0694">RNA-binding</keyword>
<dbReference type="InterPro" id="IPR004881">
    <property type="entry name" value="Ribosome_biogen_GTPase_RsgA"/>
</dbReference>
<dbReference type="STRING" id="446470.Snas_3135"/>
<dbReference type="GO" id="GO:0005737">
    <property type="term" value="C:cytoplasm"/>
    <property type="evidence" value="ECO:0007669"/>
    <property type="project" value="UniProtKB-SubCell"/>
</dbReference>
<keyword evidence="2 10" id="KW-0690">Ribosome biogenesis</keyword>
<dbReference type="GO" id="GO:0005525">
    <property type="term" value="F:GTP binding"/>
    <property type="evidence" value="ECO:0007669"/>
    <property type="project" value="UniProtKB-UniRule"/>
</dbReference>
<comment type="subcellular location">
    <subcellularLocation>
        <location evidence="10">Cytoplasm</location>
    </subcellularLocation>
</comment>
<dbReference type="HOGENOM" id="CLU_033617_0_1_11"/>
<sequence length="359" mass="37800">MASLGWDATFSDSYSRYDRRGNHPGRVARVDRGVCTVLTAGGTVRASLAGRMLGVVAKDPLSMPSVGDWVVVRTWDDDRRTIEAVLPRRSAIVRSTAGKAAEGQAIAANADAVAIVEALDPDPDFGRIERLAALAYDSGATPLLVLTKADAVPDPELLADDLSAAMPDAPVLTVSAVTGQGLDALAEYLKPGRSLALLGASGAGKSTLVNALAGAEVMATRGLRADGRGRHTTSHRSLVPVPHGGAIIDTPGLRVVGLFDRRPGDAATPVDGLARAFGDLDALAAQCRFNDCRHDTEPGCAVLAAIDDGLLTARRLENWRKLQREQAFERSRAAARARAVGRDKARHRAAQDKARARGD</sequence>
<dbReference type="Gene3D" id="1.10.40.50">
    <property type="entry name" value="Probable gtpase engc, domain 3"/>
    <property type="match status" value="1"/>
</dbReference>
<feature type="compositionally biased region" description="Basic and acidic residues" evidence="11">
    <location>
        <begin position="349"/>
        <end position="359"/>
    </location>
</feature>
<evidence type="ECO:0000313" key="14">
    <source>
        <dbReference type="EMBL" id="ADD42806.1"/>
    </source>
</evidence>
<evidence type="ECO:0000259" key="13">
    <source>
        <dbReference type="PROSITE" id="PS51721"/>
    </source>
</evidence>
<name>D3QAM3_STANL</name>
<keyword evidence="6 10" id="KW-0378">Hydrolase</keyword>
<evidence type="ECO:0000256" key="11">
    <source>
        <dbReference type="SAM" id="MobiDB-lite"/>
    </source>
</evidence>
<dbReference type="InterPro" id="IPR010914">
    <property type="entry name" value="RsgA_GTPase_dom"/>
</dbReference>
<dbReference type="GO" id="GO:0046872">
    <property type="term" value="F:metal ion binding"/>
    <property type="evidence" value="ECO:0007669"/>
    <property type="project" value="UniProtKB-KW"/>
</dbReference>
<keyword evidence="5 10" id="KW-0547">Nucleotide-binding</keyword>
<evidence type="ECO:0000256" key="4">
    <source>
        <dbReference type="ARBA" id="ARBA00022730"/>
    </source>
</evidence>
<dbReference type="GO" id="GO:0019843">
    <property type="term" value="F:rRNA binding"/>
    <property type="evidence" value="ECO:0007669"/>
    <property type="project" value="UniProtKB-KW"/>
</dbReference>
<dbReference type="Proteomes" id="UP000000844">
    <property type="component" value="Chromosome"/>
</dbReference>
<evidence type="ECO:0000256" key="5">
    <source>
        <dbReference type="ARBA" id="ARBA00022741"/>
    </source>
</evidence>
<feature type="binding site" evidence="10">
    <location>
        <position position="300"/>
    </location>
    <ligand>
        <name>Zn(2+)</name>
        <dbReference type="ChEBI" id="CHEBI:29105"/>
    </ligand>
</feature>
<evidence type="ECO:0000256" key="7">
    <source>
        <dbReference type="ARBA" id="ARBA00022833"/>
    </source>
</evidence>
<dbReference type="PANTHER" id="PTHR32120:SF10">
    <property type="entry name" value="SMALL RIBOSOMAL SUBUNIT BIOGENESIS GTPASE RSGA"/>
    <property type="match status" value="1"/>
</dbReference>
<gene>
    <name evidence="10" type="primary">rsgA</name>
    <name evidence="14" type="ordered locus">Snas_3135</name>
</gene>
<evidence type="ECO:0000256" key="6">
    <source>
        <dbReference type="ARBA" id="ARBA00022801"/>
    </source>
</evidence>
<protein>
    <recommendedName>
        <fullName evidence="10">Small ribosomal subunit biogenesis GTPase RsgA</fullName>
        <ecNumber evidence="10">3.6.1.-</ecNumber>
    </recommendedName>
</protein>
<dbReference type="AlphaFoldDB" id="D3QAM3"/>